<organism evidence="1 2">
    <name type="scientific">Eumeta variegata</name>
    <name type="common">Bagworm moth</name>
    <name type="synonym">Eumeta japonica</name>
    <dbReference type="NCBI Taxonomy" id="151549"/>
    <lineage>
        <taxon>Eukaryota</taxon>
        <taxon>Metazoa</taxon>
        <taxon>Ecdysozoa</taxon>
        <taxon>Arthropoda</taxon>
        <taxon>Hexapoda</taxon>
        <taxon>Insecta</taxon>
        <taxon>Pterygota</taxon>
        <taxon>Neoptera</taxon>
        <taxon>Endopterygota</taxon>
        <taxon>Lepidoptera</taxon>
        <taxon>Glossata</taxon>
        <taxon>Ditrysia</taxon>
        <taxon>Tineoidea</taxon>
        <taxon>Psychidae</taxon>
        <taxon>Oiketicinae</taxon>
        <taxon>Eumeta</taxon>
    </lineage>
</organism>
<dbReference type="EMBL" id="BGZK01000926">
    <property type="protein sequence ID" value="GBP65361.1"/>
    <property type="molecule type" value="Genomic_DNA"/>
</dbReference>
<protein>
    <recommendedName>
        <fullName evidence="3">Endonuclease/exonuclease/phosphatase domain-containing protein</fullName>
    </recommendedName>
</protein>
<proteinExistence type="predicted"/>
<dbReference type="AlphaFoldDB" id="A0A4C1XNF5"/>
<evidence type="ECO:0000313" key="1">
    <source>
        <dbReference type="EMBL" id="GBP65361.1"/>
    </source>
</evidence>
<evidence type="ECO:0000313" key="2">
    <source>
        <dbReference type="Proteomes" id="UP000299102"/>
    </source>
</evidence>
<dbReference type="InterPro" id="IPR036691">
    <property type="entry name" value="Endo/exonu/phosph_ase_sf"/>
</dbReference>
<sequence>MKATSCRLAIMGHGTLVIVSVYLPSPKKLLRRDLRALLALEDAVIVFGDFSCKASDRVTQLLIIMEINSINSRTDLILKLSRLLGQHTIPTSQPIDPLR</sequence>
<name>A0A4C1XNF5_EUMVA</name>
<reference evidence="1 2" key="1">
    <citation type="journal article" date="2019" name="Commun. Biol.">
        <title>The bagworm genome reveals a unique fibroin gene that provides high tensile strength.</title>
        <authorList>
            <person name="Kono N."/>
            <person name="Nakamura H."/>
            <person name="Ohtoshi R."/>
            <person name="Tomita M."/>
            <person name="Numata K."/>
            <person name="Arakawa K."/>
        </authorList>
    </citation>
    <scope>NUCLEOTIDE SEQUENCE [LARGE SCALE GENOMIC DNA]</scope>
</reference>
<dbReference type="SUPFAM" id="SSF56219">
    <property type="entry name" value="DNase I-like"/>
    <property type="match status" value="1"/>
</dbReference>
<gene>
    <name evidence="1" type="ORF">EVAR_52135_1</name>
</gene>
<dbReference type="OrthoDB" id="7487383at2759"/>
<comment type="caution">
    <text evidence="1">The sequence shown here is derived from an EMBL/GenBank/DDBJ whole genome shotgun (WGS) entry which is preliminary data.</text>
</comment>
<accession>A0A4C1XNF5</accession>
<dbReference type="Proteomes" id="UP000299102">
    <property type="component" value="Unassembled WGS sequence"/>
</dbReference>
<evidence type="ECO:0008006" key="3">
    <source>
        <dbReference type="Google" id="ProtNLM"/>
    </source>
</evidence>
<keyword evidence="2" id="KW-1185">Reference proteome</keyword>